<organism evidence="1 2">
    <name type="scientific">Vigna unguiculata</name>
    <name type="common">Cowpea</name>
    <dbReference type="NCBI Taxonomy" id="3917"/>
    <lineage>
        <taxon>Eukaryota</taxon>
        <taxon>Viridiplantae</taxon>
        <taxon>Streptophyta</taxon>
        <taxon>Embryophyta</taxon>
        <taxon>Tracheophyta</taxon>
        <taxon>Spermatophyta</taxon>
        <taxon>Magnoliopsida</taxon>
        <taxon>eudicotyledons</taxon>
        <taxon>Gunneridae</taxon>
        <taxon>Pentapetalae</taxon>
        <taxon>rosids</taxon>
        <taxon>fabids</taxon>
        <taxon>Fabales</taxon>
        <taxon>Fabaceae</taxon>
        <taxon>Papilionoideae</taxon>
        <taxon>50 kb inversion clade</taxon>
        <taxon>NPAAA clade</taxon>
        <taxon>indigoferoid/millettioid clade</taxon>
        <taxon>Phaseoleae</taxon>
        <taxon>Vigna</taxon>
    </lineage>
</organism>
<accession>A0A4D6MR85</accession>
<dbReference type="AlphaFoldDB" id="A0A4D6MR85"/>
<evidence type="ECO:0000313" key="2">
    <source>
        <dbReference type="Proteomes" id="UP000501690"/>
    </source>
</evidence>
<sequence length="144" mass="17246">MEQQRKALVNGKLNVMEETLILFRLVLITTHNTIQSMELLLKNYKKFNKKQVHQYSDRICVLKFDKFHLLDRICVLKFDKFHLLFNKAQVGQYKDKIWVLKFDKFHLLKIAKKLTRNKLTNTRIGFVFLNLTNSISWLANTQMD</sequence>
<reference evidence="1 2" key="1">
    <citation type="submission" date="2019-04" db="EMBL/GenBank/DDBJ databases">
        <title>An improved genome assembly and genetic linkage map for asparagus bean, Vigna unguiculata ssp. sesquipedialis.</title>
        <authorList>
            <person name="Xia Q."/>
            <person name="Zhang R."/>
            <person name="Dong Y."/>
        </authorList>
    </citation>
    <scope>NUCLEOTIDE SEQUENCE [LARGE SCALE GENOMIC DNA]</scope>
    <source>
        <tissue evidence="1">Leaf</tissue>
    </source>
</reference>
<protein>
    <submittedName>
        <fullName evidence="1">Uncharacterized protein</fullName>
    </submittedName>
</protein>
<keyword evidence="2" id="KW-1185">Reference proteome</keyword>
<proteinExistence type="predicted"/>
<dbReference type="Proteomes" id="UP000501690">
    <property type="component" value="Linkage Group LG8"/>
</dbReference>
<evidence type="ECO:0000313" key="1">
    <source>
        <dbReference type="EMBL" id="QCE03933.1"/>
    </source>
</evidence>
<dbReference type="EMBL" id="CP039352">
    <property type="protein sequence ID" value="QCE03933.1"/>
    <property type="molecule type" value="Genomic_DNA"/>
</dbReference>
<gene>
    <name evidence="1" type="ORF">DEO72_LG8g1965</name>
</gene>
<name>A0A4D6MR85_VIGUN</name>